<dbReference type="GO" id="GO:0006508">
    <property type="term" value="P:proteolysis"/>
    <property type="evidence" value="ECO:0007669"/>
    <property type="project" value="UniProtKB-KW"/>
</dbReference>
<evidence type="ECO:0000313" key="3">
    <source>
        <dbReference type="EMBL" id="TWT86805.1"/>
    </source>
</evidence>
<feature type="signal peptide" evidence="2">
    <location>
        <begin position="1"/>
        <end position="30"/>
    </location>
</feature>
<dbReference type="PANTHER" id="PTHR43019:SF23">
    <property type="entry name" value="PROTEASE DO-LIKE 5, CHLOROPLASTIC"/>
    <property type="match status" value="1"/>
</dbReference>
<dbReference type="InterPro" id="IPR043504">
    <property type="entry name" value="Peptidase_S1_PA_chymotrypsin"/>
</dbReference>
<evidence type="ECO:0000256" key="2">
    <source>
        <dbReference type="SAM" id="SignalP"/>
    </source>
</evidence>
<dbReference type="Pfam" id="PF13365">
    <property type="entry name" value="Trypsin_2"/>
    <property type="match status" value="1"/>
</dbReference>
<reference evidence="3 4" key="1">
    <citation type="submission" date="2019-02" db="EMBL/GenBank/DDBJ databases">
        <title>Deep-cultivation of Planctomycetes and their phenomic and genomic characterization uncovers novel biology.</title>
        <authorList>
            <person name="Wiegand S."/>
            <person name="Jogler M."/>
            <person name="Boedeker C."/>
            <person name="Pinto D."/>
            <person name="Vollmers J."/>
            <person name="Rivas-Marin E."/>
            <person name="Kohn T."/>
            <person name="Peeters S.H."/>
            <person name="Heuer A."/>
            <person name="Rast P."/>
            <person name="Oberbeckmann S."/>
            <person name="Bunk B."/>
            <person name="Jeske O."/>
            <person name="Meyerdierks A."/>
            <person name="Storesund J.E."/>
            <person name="Kallscheuer N."/>
            <person name="Luecker S."/>
            <person name="Lage O.M."/>
            <person name="Pohl T."/>
            <person name="Merkel B.J."/>
            <person name="Hornburger P."/>
            <person name="Mueller R.-W."/>
            <person name="Bruemmer F."/>
            <person name="Labrenz M."/>
            <person name="Spormann A.M."/>
            <person name="Op Den Camp H."/>
            <person name="Overmann J."/>
            <person name="Amann R."/>
            <person name="Jetten M.S.M."/>
            <person name="Mascher T."/>
            <person name="Medema M.H."/>
            <person name="Devos D.P."/>
            <person name="Kaster A.-K."/>
            <person name="Ovreas L."/>
            <person name="Rohde M."/>
            <person name="Galperin M.Y."/>
            <person name="Jogler C."/>
        </authorList>
    </citation>
    <scope>NUCLEOTIDE SEQUENCE [LARGE SCALE GENOMIC DNA]</scope>
    <source>
        <strain evidence="3 4">Mal64</strain>
    </source>
</reference>
<dbReference type="OrthoDB" id="275617at2"/>
<feature type="compositionally biased region" description="Low complexity" evidence="1">
    <location>
        <begin position="327"/>
        <end position="344"/>
    </location>
</feature>
<keyword evidence="4" id="KW-1185">Reference proteome</keyword>
<keyword evidence="3" id="KW-0645">Protease</keyword>
<evidence type="ECO:0000256" key="1">
    <source>
        <dbReference type="SAM" id="MobiDB-lite"/>
    </source>
</evidence>
<organism evidence="3 4">
    <name type="scientific">Pseudobythopirellula maris</name>
    <dbReference type="NCBI Taxonomy" id="2527991"/>
    <lineage>
        <taxon>Bacteria</taxon>
        <taxon>Pseudomonadati</taxon>
        <taxon>Planctomycetota</taxon>
        <taxon>Planctomycetia</taxon>
        <taxon>Pirellulales</taxon>
        <taxon>Lacipirellulaceae</taxon>
        <taxon>Pseudobythopirellula</taxon>
    </lineage>
</organism>
<dbReference type="InterPro" id="IPR009003">
    <property type="entry name" value="Peptidase_S1_PA"/>
</dbReference>
<dbReference type="PRINTS" id="PR00834">
    <property type="entry name" value="PROTEASES2C"/>
</dbReference>
<keyword evidence="2" id="KW-0732">Signal</keyword>
<feature type="chain" id="PRO_5023014715" evidence="2">
    <location>
        <begin position="31"/>
        <end position="374"/>
    </location>
</feature>
<dbReference type="RefSeq" id="WP_146402890.1">
    <property type="nucleotide sequence ID" value="NZ_SJPQ01000004.1"/>
</dbReference>
<name>A0A5C5ZI59_9BACT</name>
<accession>A0A5C5ZI59</accession>
<dbReference type="GO" id="GO:0004252">
    <property type="term" value="F:serine-type endopeptidase activity"/>
    <property type="evidence" value="ECO:0007669"/>
    <property type="project" value="InterPro"/>
</dbReference>
<proteinExistence type="predicted"/>
<dbReference type="Proteomes" id="UP000315440">
    <property type="component" value="Unassembled WGS sequence"/>
</dbReference>
<dbReference type="EMBL" id="SJPQ01000004">
    <property type="protein sequence ID" value="TWT86805.1"/>
    <property type="molecule type" value="Genomic_DNA"/>
</dbReference>
<gene>
    <name evidence="3" type="primary">degQ_4</name>
    <name evidence="3" type="ORF">Mal64_36350</name>
</gene>
<dbReference type="AlphaFoldDB" id="A0A5C5ZI59"/>
<dbReference type="InterPro" id="IPR001940">
    <property type="entry name" value="Peptidase_S1C"/>
</dbReference>
<keyword evidence="3" id="KW-0378">Hydrolase</keyword>
<dbReference type="SUPFAM" id="SSF50494">
    <property type="entry name" value="Trypsin-like serine proteases"/>
    <property type="match status" value="1"/>
</dbReference>
<sequence precursor="true">MAKPTIKPFVRLRVGAWAAASLALALLAAAGDARGERFALGAAPRGAAAGASRTPHPAVCRIVVDERDGKAYGSGALIDARERHGLVVTNWHVVRDATGKIEVVFPSGFRSEGRALKLDNDWDLAALVVWRPPTEPIAVAMSPPRQGDLLTICGYGQGDYRAATGRCTDYYSPRVGLPRELVELDVEARQGDSGGPILNARGELAGVLFGAGEGTTLGSFGGRVERFLASLAPDIGAPVAAVAHAKPSGATRLTALERTANAEEKIEQESPPHDPFLTADRTAQEIRPQPQSGELSPLYSPPSEQQMAAAFGPTTVAKQPKEQGGWSASPAPAEASQPEAIAAADGPDWFEDAKTLLAIVGLAAVALQAIRLTA</sequence>
<comment type="caution">
    <text evidence="3">The sequence shown here is derived from an EMBL/GenBank/DDBJ whole genome shotgun (WGS) entry which is preliminary data.</text>
</comment>
<dbReference type="Gene3D" id="2.40.10.10">
    <property type="entry name" value="Trypsin-like serine proteases"/>
    <property type="match status" value="2"/>
</dbReference>
<dbReference type="EC" id="3.4.21.107" evidence="3"/>
<dbReference type="PANTHER" id="PTHR43019">
    <property type="entry name" value="SERINE ENDOPROTEASE DEGS"/>
    <property type="match status" value="1"/>
</dbReference>
<evidence type="ECO:0000313" key="4">
    <source>
        <dbReference type="Proteomes" id="UP000315440"/>
    </source>
</evidence>
<feature type="region of interest" description="Disordered" evidence="1">
    <location>
        <begin position="314"/>
        <end position="344"/>
    </location>
</feature>
<protein>
    <submittedName>
        <fullName evidence="3">Periplasmic pH-dependent serine endoprotease DegQ</fullName>
        <ecNumber evidence="3">3.4.21.107</ecNumber>
    </submittedName>
</protein>